<accession>A0A8S9RQ91</accession>
<protein>
    <submittedName>
        <fullName evidence="1">Uncharacterized protein</fullName>
    </submittedName>
</protein>
<dbReference type="AlphaFoldDB" id="A0A8S9RQ91"/>
<proteinExistence type="predicted"/>
<organism evidence="1 2">
    <name type="scientific">Brassica cretica</name>
    <name type="common">Mustard</name>
    <dbReference type="NCBI Taxonomy" id="69181"/>
    <lineage>
        <taxon>Eukaryota</taxon>
        <taxon>Viridiplantae</taxon>
        <taxon>Streptophyta</taxon>
        <taxon>Embryophyta</taxon>
        <taxon>Tracheophyta</taxon>
        <taxon>Spermatophyta</taxon>
        <taxon>Magnoliopsida</taxon>
        <taxon>eudicotyledons</taxon>
        <taxon>Gunneridae</taxon>
        <taxon>Pentapetalae</taxon>
        <taxon>rosids</taxon>
        <taxon>malvids</taxon>
        <taxon>Brassicales</taxon>
        <taxon>Brassicaceae</taxon>
        <taxon>Brassiceae</taxon>
        <taxon>Brassica</taxon>
    </lineage>
</organism>
<reference evidence="1" key="1">
    <citation type="submission" date="2019-12" db="EMBL/GenBank/DDBJ databases">
        <title>Genome sequencing and annotation of Brassica cretica.</title>
        <authorList>
            <person name="Studholme D.J."/>
            <person name="Sarris P."/>
        </authorList>
    </citation>
    <scope>NUCLEOTIDE SEQUENCE</scope>
    <source>
        <strain evidence="1">PFS-109/04</strain>
        <tissue evidence="1">Leaf</tissue>
    </source>
</reference>
<evidence type="ECO:0000313" key="2">
    <source>
        <dbReference type="Proteomes" id="UP000712600"/>
    </source>
</evidence>
<dbReference type="Proteomes" id="UP000712600">
    <property type="component" value="Unassembled WGS sequence"/>
</dbReference>
<gene>
    <name evidence="1" type="ORF">F2Q69_00059243</name>
</gene>
<name>A0A8S9RQ91_BRACR</name>
<sequence>MHISSTISFETRFTLDPESQRASLNSTPVMEHGKLNFPGTYAMAESPKHVQIDVSKKPSHHLPKLSQLLYTNGIHQMFRWDWIGNLRNIDWN</sequence>
<comment type="caution">
    <text evidence="1">The sequence shown here is derived from an EMBL/GenBank/DDBJ whole genome shotgun (WGS) entry which is preliminary data.</text>
</comment>
<evidence type="ECO:0000313" key="1">
    <source>
        <dbReference type="EMBL" id="KAF3574402.1"/>
    </source>
</evidence>
<dbReference type="EMBL" id="QGKX02000095">
    <property type="protein sequence ID" value="KAF3574402.1"/>
    <property type="molecule type" value="Genomic_DNA"/>
</dbReference>